<dbReference type="NCBIfam" id="NF003242">
    <property type="entry name" value="PRK04200.1"/>
    <property type="match status" value="1"/>
</dbReference>
<evidence type="ECO:0000313" key="8">
    <source>
        <dbReference type="EMBL" id="TDA23236.1"/>
    </source>
</evidence>
<dbReference type="GO" id="GO:0046872">
    <property type="term" value="F:metal ion binding"/>
    <property type="evidence" value="ECO:0007669"/>
    <property type="project" value="InterPro"/>
</dbReference>
<evidence type="ECO:0000259" key="7">
    <source>
        <dbReference type="Pfam" id="PF01676"/>
    </source>
</evidence>
<proteinExistence type="inferred from homology"/>
<comment type="catalytic activity">
    <reaction evidence="1">
        <text>(2R)-2-phosphoglycerate = (2R)-3-phosphoglycerate</text>
        <dbReference type="Rhea" id="RHEA:15901"/>
        <dbReference type="ChEBI" id="CHEBI:58272"/>
        <dbReference type="ChEBI" id="CHEBI:58289"/>
        <dbReference type="EC" id="5.4.2.12"/>
    </reaction>
</comment>
<protein>
    <submittedName>
        <fullName evidence="8">Cofactor-independent phosphoglycerate mutase</fullName>
        <ecNumber evidence="8">5.4.2.12</ecNumber>
    </submittedName>
</protein>
<dbReference type="GO" id="GO:0006096">
    <property type="term" value="P:glycolytic process"/>
    <property type="evidence" value="ECO:0007669"/>
    <property type="project" value="UniProtKB-KW"/>
</dbReference>
<evidence type="ECO:0000256" key="6">
    <source>
        <dbReference type="ARBA" id="ARBA00023235"/>
    </source>
</evidence>
<dbReference type="PANTHER" id="PTHR31209:SF4">
    <property type="entry name" value="2,3-BISPHOSPHOGLYCERATE-INDEPENDENT PHOSPHOGLYCERATE MUTASE"/>
    <property type="match status" value="1"/>
</dbReference>
<dbReference type="Gene3D" id="3.40.720.10">
    <property type="entry name" value="Alkaline Phosphatase, subunit A"/>
    <property type="match status" value="2"/>
</dbReference>
<sequence>MKYIIVLSDGMAGRPLKELGGKTTLAAARTPVMDRLARKAEVGMVSMVPEGMAPGSDTANLAVMGYDPKIYYTGRSPLEALSIGVDMEDTDVSFRCNIVTLSEEDCAYEERTIIDHSSGEISTQDAAVLLEALRDGLEREGYRFYTGTSYRHLLIWKQGEAVDLTPPHDILTKKIGAYLPDDAVLREMMAKSYDILENHPINVERRSKGLHPANSAWFWGAGKRPALKSFEEMTGCRGVMISAVDLLKGIAVGAGMDCIEVEGADGGLNTNYAGKAMAAVDALTNGGYDFAYIHVEAPDEMGHQGIVEDKITAIERVDGLVAGKITEGMERAGADYRILVLPDHPTPIEVRTHTGDPVPYLLYDSTAPAGGTDAYDEKTASGTGIYWPDGYRLIGHLLDGAQS</sequence>
<comment type="caution">
    <text evidence="8">The sequence shown here is derived from an EMBL/GenBank/DDBJ whole genome shotgun (WGS) entry which is preliminary data.</text>
</comment>
<keyword evidence="5" id="KW-0324">Glycolysis</keyword>
<dbReference type="AlphaFoldDB" id="A0A4R4FKN7"/>
<dbReference type="NCBIfam" id="TIGR02535">
    <property type="entry name" value="hyp_Hser_kinase"/>
    <property type="match status" value="1"/>
</dbReference>
<reference evidence="8 9" key="1">
    <citation type="journal article" date="2016" name="Nat. Microbiol.">
        <title>The Mouse Intestinal Bacterial Collection (miBC) provides host-specific insight into cultured diversity and functional potential of the gut microbiota.</title>
        <authorList>
            <person name="Lagkouvardos I."/>
            <person name="Pukall R."/>
            <person name="Abt B."/>
            <person name="Foesel B.U."/>
            <person name="Meier-Kolthoff J.P."/>
            <person name="Kumar N."/>
            <person name="Bresciani A."/>
            <person name="Martinez I."/>
            <person name="Just S."/>
            <person name="Ziegler C."/>
            <person name="Brugiroux S."/>
            <person name="Garzetti D."/>
            <person name="Wenning M."/>
            <person name="Bui T.P."/>
            <person name="Wang J."/>
            <person name="Hugenholtz F."/>
            <person name="Plugge C.M."/>
            <person name="Peterson D.A."/>
            <person name="Hornef M.W."/>
            <person name="Baines J.F."/>
            <person name="Smidt H."/>
            <person name="Walter J."/>
            <person name="Kristiansen K."/>
            <person name="Nielsen H.B."/>
            <person name="Haller D."/>
            <person name="Overmann J."/>
            <person name="Stecher B."/>
            <person name="Clavel T."/>
        </authorList>
    </citation>
    <scope>NUCLEOTIDE SEQUENCE [LARGE SCALE GENOMIC DNA]</scope>
    <source>
        <strain evidence="8 9">DSM 28560</strain>
    </source>
</reference>
<evidence type="ECO:0000256" key="3">
    <source>
        <dbReference type="ARBA" id="ARBA00004921"/>
    </source>
</evidence>
<dbReference type="SUPFAM" id="SSF53649">
    <property type="entry name" value="Alkaline phosphatase-like"/>
    <property type="match status" value="1"/>
</dbReference>
<dbReference type="PANTHER" id="PTHR31209">
    <property type="entry name" value="COFACTOR-INDEPENDENT PHOSPHOGLYCERATE MUTASE"/>
    <property type="match status" value="1"/>
</dbReference>
<dbReference type="InterPro" id="IPR017850">
    <property type="entry name" value="Alkaline_phosphatase_core_sf"/>
</dbReference>
<evidence type="ECO:0000256" key="4">
    <source>
        <dbReference type="ARBA" id="ARBA00005524"/>
    </source>
</evidence>
<comment type="pathway">
    <text evidence="3">Carbohydrate degradation.</text>
</comment>
<feature type="domain" description="Metalloenzyme" evidence="7">
    <location>
        <begin position="1"/>
        <end position="366"/>
    </location>
</feature>
<dbReference type="InterPro" id="IPR006124">
    <property type="entry name" value="Metalloenzyme"/>
</dbReference>
<dbReference type="InterPro" id="IPR004456">
    <property type="entry name" value="Pglycerate_mutase_ApgM"/>
</dbReference>
<dbReference type="CDD" id="cd16011">
    <property type="entry name" value="iPGM_like"/>
    <property type="match status" value="1"/>
</dbReference>
<evidence type="ECO:0000313" key="9">
    <source>
        <dbReference type="Proteomes" id="UP000295710"/>
    </source>
</evidence>
<dbReference type="Proteomes" id="UP000295710">
    <property type="component" value="Unassembled WGS sequence"/>
</dbReference>
<organism evidence="8 9">
    <name type="scientific">Extibacter muris</name>
    <dbReference type="NCBI Taxonomy" id="1796622"/>
    <lineage>
        <taxon>Bacteria</taxon>
        <taxon>Bacillati</taxon>
        <taxon>Bacillota</taxon>
        <taxon>Clostridia</taxon>
        <taxon>Lachnospirales</taxon>
        <taxon>Lachnospiraceae</taxon>
        <taxon>Extibacter</taxon>
    </lineage>
</organism>
<dbReference type="EMBL" id="SMMX01000001">
    <property type="protein sequence ID" value="TDA23236.1"/>
    <property type="molecule type" value="Genomic_DNA"/>
</dbReference>
<comment type="similarity">
    <text evidence="4">Belongs to the BPG-independent phosphoglycerate mutase family. A-PGAM subfamily.</text>
</comment>
<keyword evidence="6 8" id="KW-0413">Isomerase</keyword>
<dbReference type="EC" id="5.4.2.12" evidence="8"/>
<dbReference type="PIRSF" id="PIRSF006392">
    <property type="entry name" value="IPGAM_arch"/>
    <property type="match status" value="1"/>
</dbReference>
<gene>
    <name evidence="8" type="ORF">E1963_00300</name>
</gene>
<keyword evidence="9" id="KW-1185">Reference proteome</keyword>
<dbReference type="GO" id="GO:0004619">
    <property type="term" value="F:phosphoglycerate mutase activity"/>
    <property type="evidence" value="ECO:0007669"/>
    <property type="project" value="UniProtKB-EC"/>
</dbReference>
<evidence type="ECO:0000256" key="1">
    <source>
        <dbReference type="ARBA" id="ARBA00000370"/>
    </source>
</evidence>
<name>A0A4R4FKN7_9FIRM</name>
<evidence type="ECO:0000256" key="5">
    <source>
        <dbReference type="ARBA" id="ARBA00023152"/>
    </source>
</evidence>
<dbReference type="InterPro" id="IPR023665">
    <property type="entry name" value="ApgAM_prokaryotes"/>
</dbReference>
<evidence type="ECO:0000256" key="2">
    <source>
        <dbReference type="ARBA" id="ARBA00002315"/>
    </source>
</evidence>
<dbReference type="NCBIfam" id="TIGR00306">
    <property type="entry name" value="apgM"/>
    <property type="match status" value="1"/>
</dbReference>
<dbReference type="Pfam" id="PF10143">
    <property type="entry name" value="PhosphMutase"/>
    <property type="match status" value="1"/>
</dbReference>
<accession>A0A4R4FKN7</accession>
<dbReference type="Pfam" id="PF01676">
    <property type="entry name" value="Metalloenzyme"/>
    <property type="match status" value="1"/>
</dbReference>
<comment type="function">
    <text evidence="2">Catalyzes the interconversion of 2-phosphoglycerate and 3-phosphoglycerate.</text>
</comment>
<dbReference type="RefSeq" id="WP_132273813.1">
    <property type="nucleotide sequence ID" value="NZ_JAOBST010000012.1"/>
</dbReference>